<name>A0A1U7XTK4_NICSY</name>
<accession>A0A1U7XTK4</accession>
<proteinExistence type="inferred from homology"/>
<reference evidence="5" key="1">
    <citation type="journal article" date="2013" name="Genome Biol.">
        <title>Reference genomes and transcriptomes of Nicotiana sylvestris and Nicotiana tomentosiformis.</title>
        <authorList>
            <person name="Sierro N."/>
            <person name="Battey J.N."/>
            <person name="Ouadi S."/>
            <person name="Bovet L."/>
            <person name="Goepfert S."/>
            <person name="Bakaher N."/>
            <person name="Peitsch M.C."/>
            <person name="Ivanov N.V."/>
        </authorList>
    </citation>
    <scope>NUCLEOTIDE SEQUENCE [LARGE SCALE GENOMIC DNA]</scope>
</reference>
<dbReference type="InterPro" id="IPR051391">
    <property type="entry name" value="Protease_inhibitor_I20"/>
</dbReference>
<dbReference type="Gene3D" id="3.30.60.30">
    <property type="match status" value="4"/>
</dbReference>
<evidence type="ECO:0000256" key="4">
    <source>
        <dbReference type="ARBA" id="ARBA00023157"/>
    </source>
</evidence>
<dbReference type="RefSeq" id="XP_009792961.1">
    <property type="nucleotide sequence ID" value="XM_009794659.1"/>
</dbReference>
<dbReference type="GO" id="GO:0004867">
    <property type="term" value="F:serine-type endopeptidase inhibitor activity"/>
    <property type="evidence" value="ECO:0007669"/>
    <property type="project" value="UniProtKB-KW"/>
</dbReference>
<evidence type="ECO:0000313" key="5">
    <source>
        <dbReference type="Proteomes" id="UP000189701"/>
    </source>
</evidence>
<dbReference type="Pfam" id="PF02428">
    <property type="entry name" value="Prot_inhib_II"/>
    <property type="match status" value="3"/>
</dbReference>
<dbReference type="STRING" id="4096.A0A1U7XTK4"/>
<feature type="non-terminal residue" evidence="6">
    <location>
        <position position="1"/>
    </location>
</feature>
<keyword evidence="4" id="KW-1015">Disulfide bond</keyword>
<keyword evidence="5" id="KW-1185">Reference proteome</keyword>
<keyword evidence="2" id="KW-0646">Protease inhibitor</keyword>
<dbReference type="eggNOG" id="ENOG502SBHN">
    <property type="taxonomic scope" value="Eukaryota"/>
</dbReference>
<dbReference type="AlphaFoldDB" id="A0A1U7XTK4"/>
<dbReference type="SUPFAM" id="SSF100897">
    <property type="entry name" value="Plant proteinase inhibitors"/>
    <property type="match status" value="3"/>
</dbReference>
<keyword evidence="3" id="KW-0722">Serine protease inhibitor</keyword>
<comment type="similarity">
    <text evidence="1">Belongs to the protease inhibitor I20 (potato type II proteinase inhibitor) family.</text>
</comment>
<organism evidence="5 6">
    <name type="scientific">Nicotiana sylvestris</name>
    <name type="common">Wood tobacco</name>
    <name type="synonym">South American tobacco</name>
    <dbReference type="NCBI Taxonomy" id="4096"/>
    <lineage>
        <taxon>Eukaryota</taxon>
        <taxon>Viridiplantae</taxon>
        <taxon>Streptophyta</taxon>
        <taxon>Embryophyta</taxon>
        <taxon>Tracheophyta</taxon>
        <taxon>Spermatophyta</taxon>
        <taxon>Magnoliopsida</taxon>
        <taxon>eudicotyledons</taxon>
        <taxon>Gunneridae</taxon>
        <taxon>Pentapetalae</taxon>
        <taxon>asterids</taxon>
        <taxon>lamiids</taxon>
        <taxon>Solanales</taxon>
        <taxon>Solanaceae</taxon>
        <taxon>Nicotianoideae</taxon>
        <taxon>Nicotianeae</taxon>
        <taxon>Nicotiana</taxon>
    </lineage>
</organism>
<evidence type="ECO:0000313" key="6">
    <source>
        <dbReference type="RefSeq" id="XP_009792961.1"/>
    </source>
</evidence>
<evidence type="ECO:0000256" key="3">
    <source>
        <dbReference type="ARBA" id="ARBA00022900"/>
    </source>
</evidence>
<protein>
    <submittedName>
        <fullName evidence="6">Proteinase inhibitor type-2 TR8-like</fullName>
    </submittedName>
</protein>
<evidence type="ECO:0000256" key="1">
    <source>
        <dbReference type="ARBA" id="ARBA00007766"/>
    </source>
</evidence>
<reference evidence="6" key="2">
    <citation type="submission" date="2025-08" db="UniProtKB">
        <authorList>
            <consortium name="RefSeq"/>
        </authorList>
    </citation>
    <scope>IDENTIFICATION</scope>
    <source>
        <tissue evidence="6">Leaf</tissue>
    </source>
</reference>
<sequence length="229" mass="25380">RICTNCCAGKKGCKYFSDDGTFICEGESEYASKVDEYVREVENDLQKSKVAVSEVLTNNMYGAFPLPYFSDDGTFVCEGESDPRNPKACPRNCDPRIAYGICPLSEEKKNDRICTNCCAGTKGCKYFSDDGTFVCEGESDPRNPKACPRNCDGRIAYGICPLSKEKKNDRICTNCCAGKKGCKYFSDDGTFICEGESEYASKVDEYVREVENDLQKSKVAVSEVLTNNM</sequence>
<dbReference type="Proteomes" id="UP000189701">
    <property type="component" value="Unplaced"/>
</dbReference>
<evidence type="ECO:0000256" key="2">
    <source>
        <dbReference type="ARBA" id="ARBA00022690"/>
    </source>
</evidence>
<dbReference type="InterPro" id="IPR003465">
    <property type="entry name" value="Prot_inh_I20"/>
</dbReference>
<gene>
    <name evidence="6" type="primary">LOC104239917</name>
</gene>
<dbReference type="PANTHER" id="PTHR33832:SF26">
    <property type="entry name" value="PROTEINASE INHIBITOR TYPE-2 TR8"/>
    <property type="match status" value="1"/>
</dbReference>
<dbReference type="PANTHER" id="PTHR33832">
    <property type="entry name" value="SERINE-TYPE ENDOPEPTIDASE INHIBITOR"/>
    <property type="match status" value="1"/>
</dbReference>